<feature type="region of interest" description="Disordered" evidence="1">
    <location>
        <begin position="1"/>
        <end position="47"/>
    </location>
</feature>
<dbReference type="EMBL" id="SLXQ01000002">
    <property type="protein sequence ID" value="TCP54978.1"/>
    <property type="molecule type" value="Genomic_DNA"/>
</dbReference>
<evidence type="ECO:0000256" key="1">
    <source>
        <dbReference type="SAM" id="MobiDB-lite"/>
    </source>
</evidence>
<sequence>MARSIVRSARFVRQEHRHRDEYAEQEQAEHQPAEDADQPAHREAAQGLRAGVVAVLDGAQPAGHSGWFTGDAR</sequence>
<accession>A0A4R2R0L0</accession>
<comment type="caution">
    <text evidence="2">The sequence shown here is derived from an EMBL/GenBank/DDBJ whole genome shotgun (WGS) entry which is preliminary data.</text>
</comment>
<dbReference type="Proteomes" id="UP000294911">
    <property type="component" value="Unassembled WGS sequence"/>
</dbReference>
<evidence type="ECO:0000313" key="2">
    <source>
        <dbReference type="EMBL" id="TCP54978.1"/>
    </source>
</evidence>
<reference evidence="2 3" key="1">
    <citation type="submission" date="2019-03" db="EMBL/GenBank/DDBJ databases">
        <title>Genomic Encyclopedia of Type Strains, Phase IV (KMG-IV): sequencing the most valuable type-strain genomes for metagenomic binning, comparative biology and taxonomic classification.</title>
        <authorList>
            <person name="Goeker M."/>
        </authorList>
    </citation>
    <scope>NUCLEOTIDE SEQUENCE [LARGE SCALE GENOMIC DNA]</scope>
    <source>
        <strain evidence="2 3">DSM 45765</strain>
    </source>
</reference>
<name>A0A4R2R0L0_9PSEU</name>
<dbReference type="AlphaFoldDB" id="A0A4R2R0L0"/>
<evidence type="ECO:0000313" key="3">
    <source>
        <dbReference type="Proteomes" id="UP000294911"/>
    </source>
</evidence>
<protein>
    <submittedName>
        <fullName evidence="2">Uncharacterized protein</fullName>
    </submittedName>
</protein>
<gene>
    <name evidence="2" type="ORF">EV191_102189</name>
</gene>
<proteinExistence type="predicted"/>
<organism evidence="2 3">
    <name type="scientific">Tamaricihabitans halophyticus</name>
    <dbReference type="NCBI Taxonomy" id="1262583"/>
    <lineage>
        <taxon>Bacteria</taxon>
        <taxon>Bacillati</taxon>
        <taxon>Actinomycetota</taxon>
        <taxon>Actinomycetes</taxon>
        <taxon>Pseudonocardiales</taxon>
        <taxon>Pseudonocardiaceae</taxon>
        <taxon>Tamaricihabitans</taxon>
    </lineage>
</organism>
<feature type="compositionally biased region" description="Basic and acidic residues" evidence="1">
    <location>
        <begin position="12"/>
        <end position="44"/>
    </location>
</feature>
<keyword evidence="3" id="KW-1185">Reference proteome</keyword>